<evidence type="ECO:0000256" key="7">
    <source>
        <dbReference type="ARBA" id="ARBA00022490"/>
    </source>
</evidence>
<dbReference type="PANTHER" id="PTHR13931:SF2">
    <property type="entry name" value="UBIQUITIN CONJUGATION FACTOR E4 B"/>
    <property type="match status" value="1"/>
</dbReference>
<proteinExistence type="inferred from homology"/>
<dbReference type="InParanoid" id="A0A1E7FNF4"/>
<evidence type="ECO:0000256" key="9">
    <source>
        <dbReference type="ARBA" id="ARBA00022786"/>
    </source>
</evidence>
<organism evidence="13 14">
    <name type="scientific">Fragilariopsis cylindrus CCMP1102</name>
    <dbReference type="NCBI Taxonomy" id="635003"/>
    <lineage>
        <taxon>Eukaryota</taxon>
        <taxon>Sar</taxon>
        <taxon>Stramenopiles</taxon>
        <taxon>Ochrophyta</taxon>
        <taxon>Bacillariophyta</taxon>
        <taxon>Bacillariophyceae</taxon>
        <taxon>Bacillariophycidae</taxon>
        <taxon>Bacillariales</taxon>
        <taxon>Bacillariaceae</taxon>
        <taxon>Fragilariopsis</taxon>
    </lineage>
</organism>
<evidence type="ECO:0000313" key="14">
    <source>
        <dbReference type="Proteomes" id="UP000095751"/>
    </source>
</evidence>
<dbReference type="PANTHER" id="PTHR13931">
    <property type="entry name" value="UBIQUITINATION FACTOR E4"/>
    <property type="match status" value="1"/>
</dbReference>
<dbReference type="Proteomes" id="UP000095751">
    <property type="component" value="Unassembled WGS sequence"/>
</dbReference>
<dbReference type="GO" id="GO:0006511">
    <property type="term" value="P:ubiquitin-dependent protein catabolic process"/>
    <property type="evidence" value="ECO:0007669"/>
    <property type="project" value="InterPro"/>
</dbReference>
<keyword evidence="14" id="KW-1185">Reference proteome</keyword>
<keyword evidence="8" id="KW-0808">Transferase</keyword>
<gene>
    <name evidence="13" type="ORF">FRACYDRAFT_182511</name>
</gene>
<dbReference type="InterPro" id="IPR045132">
    <property type="entry name" value="UBE4"/>
</dbReference>
<dbReference type="FunFam" id="3.30.40.10:FF:000055">
    <property type="entry name" value="Ubiquitin conjugation factor e4 a"/>
    <property type="match status" value="1"/>
</dbReference>
<evidence type="ECO:0000256" key="6">
    <source>
        <dbReference type="ARBA" id="ARBA00012483"/>
    </source>
</evidence>
<dbReference type="AlphaFoldDB" id="A0A1E7FNF4"/>
<dbReference type="KEGG" id="fcy:FRACYDRAFT_182511"/>
<feature type="region of interest" description="Disordered" evidence="11">
    <location>
        <begin position="145"/>
        <end position="164"/>
    </location>
</feature>
<dbReference type="GO" id="GO:0000151">
    <property type="term" value="C:ubiquitin ligase complex"/>
    <property type="evidence" value="ECO:0007669"/>
    <property type="project" value="InterPro"/>
</dbReference>
<dbReference type="InterPro" id="IPR003613">
    <property type="entry name" value="Ubox_domain"/>
</dbReference>
<dbReference type="GO" id="GO:0005737">
    <property type="term" value="C:cytoplasm"/>
    <property type="evidence" value="ECO:0007669"/>
    <property type="project" value="UniProtKB-SubCell"/>
</dbReference>
<accession>A0A1E7FNF4</accession>
<comment type="pathway">
    <text evidence="4">Protein modification; protein ubiquitination.</text>
</comment>
<sequence length="399" mass="45183">MIRNYNLRAKLGDTLFALYLPETKPRHRDIPQSIALDPTKGGQSYLLSDVEAQETLAPSLLLLYGEVEHTGSYDQKSHRAKISSLLKYLWESKEHRPAFQKITQNKDSFIKFANGIINETNDLISTVMEKLPKIKSTQEQMANAAEWGRLTEEEQTDATSRLEDDEREVKSALPLCNKTLQMFGYLNTDEVIRGLFLLPELCPRLVNMLIHVLGKLIGSRGLDLKVENPEQYEFRPKEMLRDLCAIFALFSSEDVFQLECAKSGCDLKLLKNAVKTCQKLNLLTGESIIAFESLPDLVEQASLSVADDEALEADAPDEFLDEILSIFMKDPVILPSGHYVDRATITQHLLNDPIDPFNRKEMTIDDVKPAVELKARIDAWLQEKRTARLLAETTISKDT</sequence>
<evidence type="ECO:0000313" key="13">
    <source>
        <dbReference type="EMBL" id="OEU19625.1"/>
    </source>
</evidence>
<protein>
    <recommendedName>
        <fullName evidence="6">RING-type E3 ubiquitin transferase</fullName>
        <ecNumber evidence="6">2.3.2.27</ecNumber>
    </recommendedName>
</protein>
<dbReference type="SUPFAM" id="SSF57850">
    <property type="entry name" value="RING/U-box"/>
    <property type="match status" value="1"/>
</dbReference>
<dbReference type="GO" id="GO:0036503">
    <property type="term" value="P:ERAD pathway"/>
    <property type="evidence" value="ECO:0007669"/>
    <property type="project" value="InterPro"/>
</dbReference>
<dbReference type="SMART" id="SM00504">
    <property type="entry name" value="Ubox"/>
    <property type="match status" value="1"/>
</dbReference>
<evidence type="ECO:0000256" key="3">
    <source>
        <dbReference type="ARBA" id="ARBA00004496"/>
    </source>
</evidence>
<dbReference type="GO" id="GO:0034450">
    <property type="term" value="F:ubiquitin-ubiquitin ligase activity"/>
    <property type="evidence" value="ECO:0007669"/>
    <property type="project" value="InterPro"/>
</dbReference>
<keyword evidence="10" id="KW-0539">Nucleus</keyword>
<dbReference type="EMBL" id="KV784355">
    <property type="protein sequence ID" value="OEU19625.1"/>
    <property type="molecule type" value="Genomic_DNA"/>
</dbReference>
<evidence type="ECO:0000256" key="8">
    <source>
        <dbReference type="ARBA" id="ARBA00022679"/>
    </source>
</evidence>
<evidence type="ECO:0000256" key="4">
    <source>
        <dbReference type="ARBA" id="ARBA00004906"/>
    </source>
</evidence>
<dbReference type="GO" id="GO:0005634">
    <property type="term" value="C:nucleus"/>
    <property type="evidence" value="ECO:0007669"/>
    <property type="project" value="UniProtKB-SubCell"/>
</dbReference>
<comment type="catalytic activity">
    <reaction evidence="1">
        <text>S-ubiquitinyl-[E2 ubiquitin-conjugating enzyme]-L-cysteine + [acceptor protein]-L-lysine = [E2 ubiquitin-conjugating enzyme]-L-cysteine + N(6)-ubiquitinyl-[acceptor protein]-L-lysine.</text>
        <dbReference type="EC" id="2.3.2.27"/>
    </reaction>
</comment>
<reference evidence="13 14" key="1">
    <citation type="submission" date="2016-09" db="EMBL/GenBank/DDBJ databases">
        <title>Extensive genetic diversity and differential bi-allelic expression allows diatom success in the polar Southern Ocean.</title>
        <authorList>
            <consortium name="DOE Joint Genome Institute"/>
            <person name="Mock T."/>
            <person name="Otillar R.P."/>
            <person name="Strauss J."/>
            <person name="Dupont C."/>
            <person name="Frickenhaus S."/>
            <person name="Maumus F."/>
            <person name="Mcmullan M."/>
            <person name="Sanges R."/>
            <person name="Schmutz J."/>
            <person name="Toseland A."/>
            <person name="Valas R."/>
            <person name="Veluchamy A."/>
            <person name="Ward B.J."/>
            <person name="Allen A."/>
            <person name="Barry K."/>
            <person name="Falciatore A."/>
            <person name="Ferrante M."/>
            <person name="Fortunato A.E."/>
            <person name="Gloeckner G."/>
            <person name="Gruber A."/>
            <person name="Hipkin R."/>
            <person name="Janech M."/>
            <person name="Kroth P."/>
            <person name="Leese F."/>
            <person name="Lindquist E."/>
            <person name="Lyon B.R."/>
            <person name="Martin J."/>
            <person name="Mayer C."/>
            <person name="Parker M."/>
            <person name="Quesneville H."/>
            <person name="Raymond J."/>
            <person name="Uhlig C."/>
            <person name="Valentin K.U."/>
            <person name="Worden A.Z."/>
            <person name="Armbrust E.V."/>
            <person name="Bowler C."/>
            <person name="Green B."/>
            <person name="Moulton V."/>
            <person name="Van Oosterhout C."/>
            <person name="Grigoriev I."/>
        </authorList>
    </citation>
    <scope>NUCLEOTIDE SEQUENCE [LARGE SCALE GENOMIC DNA]</scope>
    <source>
        <strain evidence="13 14">CCMP1102</strain>
    </source>
</reference>
<evidence type="ECO:0000256" key="2">
    <source>
        <dbReference type="ARBA" id="ARBA00004123"/>
    </source>
</evidence>
<evidence type="ECO:0000256" key="11">
    <source>
        <dbReference type="SAM" id="MobiDB-lite"/>
    </source>
</evidence>
<evidence type="ECO:0000259" key="12">
    <source>
        <dbReference type="PROSITE" id="PS51698"/>
    </source>
</evidence>
<dbReference type="OrthoDB" id="20295at2759"/>
<feature type="domain" description="U-box" evidence="12">
    <location>
        <begin position="314"/>
        <end position="387"/>
    </location>
</feature>
<comment type="similarity">
    <text evidence="5">Belongs to the ubiquitin conjugation factor E4 family.</text>
</comment>
<dbReference type="InterPro" id="IPR013083">
    <property type="entry name" value="Znf_RING/FYVE/PHD"/>
</dbReference>
<evidence type="ECO:0000256" key="5">
    <source>
        <dbReference type="ARBA" id="ARBA00007434"/>
    </source>
</evidence>
<evidence type="ECO:0000256" key="1">
    <source>
        <dbReference type="ARBA" id="ARBA00000900"/>
    </source>
</evidence>
<name>A0A1E7FNF4_9STRA</name>
<evidence type="ECO:0000256" key="10">
    <source>
        <dbReference type="ARBA" id="ARBA00023242"/>
    </source>
</evidence>
<dbReference type="UniPathway" id="UPA00143"/>
<dbReference type="InterPro" id="IPR019474">
    <property type="entry name" value="Ub_conjug_fac_E4_core"/>
</dbReference>
<keyword evidence="7" id="KW-0963">Cytoplasm</keyword>
<dbReference type="Gene3D" id="3.30.40.10">
    <property type="entry name" value="Zinc/RING finger domain, C3HC4 (zinc finger)"/>
    <property type="match status" value="1"/>
</dbReference>
<dbReference type="Pfam" id="PF04564">
    <property type="entry name" value="U-box"/>
    <property type="match status" value="1"/>
</dbReference>
<comment type="subcellular location">
    <subcellularLocation>
        <location evidence="3">Cytoplasm</location>
    </subcellularLocation>
    <subcellularLocation>
        <location evidence="2">Nucleus</location>
    </subcellularLocation>
</comment>
<dbReference type="PROSITE" id="PS51698">
    <property type="entry name" value="U_BOX"/>
    <property type="match status" value="1"/>
</dbReference>
<dbReference type="EC" id="2.3.2.27" evidence="6"/>
<dbReference type="GO" id="GO:0000209">
    <property type="term" value="P:protein polyubiquitination"/>
    <property type="evidence" value="ECO:0007669"/>
    <property type="project" value="TreeGrafter"/>
</dbReference>
<keyword evidence="9" id="KW-0833">Ubl conjugation pathway</keyword>
<dbReference type="Pfam" id="PF10408">
    <property type="entry name" value="Ufd2P_core"/>
    <property type="match status" value="1"/>
</dbReference>